<comment type="caution">
    <text evidence="2">The sequence shown here is derived from an EMBL/GenBank/DDBJ whole genome shotgun (WGS) entry which is preliminary data.</text>
</comment>
<feature type="region of interest" description="Disordered" evidence="1">
    <location>
        <begin position="96"/>
        <end position="123"/>
    </location>
</feature>
<accession>A0AAX6MIN4</accession>
<keyword evidence="3" id="KW-1185">Reference proteome</keyword>
<organism evidence="2 3">
    <name type="scientific">Daldinia eschscholtzii</name>
    <dbReference type="NCBI Taxonomy" id="292717"/>
    <lineage>
        <taxon>Eukaryota</taxon>
        <taxon>Fungi</taxon>
        <taxon>Dikarya</taxon>
        <taxon>Ascomycota</taxon>
        <taxon>Pezizomycotina</taxon>
        <taxon>Sordariomycetes</taxon>
        <taxon>Xylariomycetidae</taxon>
        <taxon>Xylariales</taxon>
        <taxon>Hypoxylaceae</taxon>
        <taxon>Daldinia</taxon>
    </lineage>
</organism>
<dbReference type="Proteomes" id="UP001369815">
    <property type="component" value="Unassembled WGS sequence"/>
</dbReference>
<dbReference type="EMBL" id="JBANMG010000006">
    <property type="protein sequence ID" value="KAK6952032.1"/>
    <property type="molecule type" value="Genomic_DNA"/>
</dbReference>
<dbReference type="AlphaFoldDB" id="A0AAX6MIN4"/>
<feature type="region of interest" description="Disordered" evidence="1">
    <location>
        <begin position="267"/>
        <end position="313"/>
    </location>
</feature>
<gene>
    <name evidence="2" type="ORF">Daesc_006559</name>
</gene>
<proteinExistence type="predicted"/>
<evidence type="ECO:0000313" key="3">
    <source>
        <dbReference type="Proteomes" id="UP001369815"/>
    </source>
</evidence>
<protein>
    <submittedName>
        <fullName evidence="2">Uncharacterized protein</fullName>
    </submittedName>
</protein>
<evidence type="ECO:0000313" key="2">
    <source>
        <dbReference type="EMBL" id="KAK6952032.1"/>
    </source>
</evidence>
<name>A0AAX6MIN4_9PEZI</name>
<feature type="compositionally biased region" description="Low complexity" evidence="1">
    <location>
        <begin position="291"/>
        <end position="304"/>
    </location>
</feature>
<sequence>MSALQSYARANKWMQPHEFCYSCGRTWKTCNCGLGEENVVYEVEMGDGGPMLLIDQIQIIQLAGQQAERNRRRARLEQAERRPTDVLFGIHEQMQLTQQENQRPEQRHDHGPSTSAPRLQGTIGTTDGQAQYLLHRQNPEPPIENPLRLFRPLRATIFSLEPALSPLPPQNTIRQRRNYQLPNPLDDSFRALEAERAREDFLNNINIRHPSWYGPNPPIDVLHTDLSRVRQPREEVIHRAVIPPARRIPSTGSTSNPLQIHDPLAASQTTQAVPRRQPELAPQNEEASRASNPSTPPSQLLPSTPNTPPTQSP</sequence>
<evidence type="ECO:0000256" key="1">
    <source>
        <dbReference type="SAM" id="MobiDB-lite"/>
    </source>
</evidence>
<feature type="compositionally biased region" description="Polar residues" evidence="1">
    <location>
        <begin position="112"/>
        <end position="123"/>
    </location>
</feature>
<feature type="compositionally biased region" description="Basic and acidic residues" evidence="1">
    <location>
        <begin position="102"/>
        <end position="111"/>
    </location>
</feature>
<reference evidence="2 3" key="1">
    <citation type="journal article" date="2024" name="Front Chem Biol">
        <title>Unveiling the potential of Daldinia eschscholtzii MFLUCC 19-0629 through bioactivity and bioinformatics studies for enhanced sustainable agriculture production.</title>
        <authorList>
            <person name="Brooks S."/>
            <person name="Weaver J.A."/>
            <person name="Klomchit A."/>
            <person name="Alharthi S.A."/>
            <person name="Onlamun T."/>
            <person name="Nurani R."/>
            <person name="Vong T.K."/>
            <person name="Alberti F."/>
            <person name="Greco C."/>
        </authorList>
    </citation>
    <scope>NUCLEOTIDE SEQUENCE [LARGE SCALE GENOMIC DNA]</scope>
    <source>
        <strain evidence="2">MFLUCC 19-0629</strain>
    </source>
</reference>